<dbReference type="RefSeq" id="WP_003598730.1">
    <property type="nucleotide sequence ID" value="NZ_AGJK01000031.1"/>
</dbReference>
<organism evidence="2 3">
    <name type="scientific">Methylorubrum extorquens DSM 13060</name>
    <dbReference type="NCBI Taxonomy" id="882800"/>
    <lineage>
        <taxon>Bacteria</taxon>
        <taxon>Pseudomonadati</taxon>
        <taxon>Pseudomonadota</taxon>
        <taxon>Alphaproteobacteria</taxon>
        <taxon>Hyphomicrobiales</taxon>
        <taxon>Methylobacteriaceae</taxon>
        <taxon>Methylorubrum</taxon>
    </lineage>
</organism>
<feature type="region of interest" description="Disordered" evidence="1">
    <location>
        <begin position="1"/>
        <end position="34"/>
    </location>
</feature>
<evidence type="ECO:0000313" key="2">
    <source>
        <dbReference type="EMBL" id="EHP93441.1"/>
    </source>
</evidence>
<comment type="caution">
    <text evidence="2">The sequence shown here is derived from an EMBL/GenBank/DDBJ whole genome shotgun (WGS) entry which is preliminary data.</text>
</comment>
<proteinExistence type="predicted"/>
<dbReference type="PATRIC" id="fig|882800.3.peg.1631"/>
<protein>
    <submittedName>
        <fullName evidence="2">Uncharacterized protein</fullName>
    </submittedName>
</protein>
<dbReference type="Proteomes" id="UP000004382">
    <property type="component" value="Unassembled WGS sequence"/>
</dbReference>
<dbReference type="AlphaFoldDB" id="H1KGA0"/>
<reference evidence="2 3" key="1">
    <citation type="submission" date="2011-09" db="EMBL/GenBank/DDBJ databases">
        <title>The draft genome of Methylobacterium extorquens DSM 13060.</title>
        <authorList>
            <consortium name="US DOE Joint Genome Institute (JGI-PGF)"/>
            <person name="Lucas S."/>
            <person name="Han J."/>
            <person name="Lapidus A."/>
            <person name="Cheng J.-F."/>
            <person name="Goodwin L."/>
            <person name="Pitluck S."/>
            <person name="Peters L."/>
            <person name="Land M.L."/>
            <person name="Hauser L."/>
            <person name="Koskimaki J."/>
            <person name="Halonen O."/>
            <person name="Pirttila A."/>
            <person name="Frank C."/>
            <person name="Woyke T.J."/>
        </authorList>
    </citation>
    <scope>NUCLEOTIDE SEQUENCE [LARGE SCALE GENOMIC DNA]</scope>
    <source>
        <strain evidence="2 3">DSM 13060</strain>
    </source>
</reference>
<gene>
    <name evidence="2" type="ORF">MetexDRAFT_1662</name>
</gene>
<sequence length="70" mass="7301">MFEVTNLSPEPQTFAIRPNGPGSEGRADLAPGETRTLDLAGGPAHPPHRALIQAGHVAVTPIGAKREARP</sequence>
<accession>H1KGA0</accession>
<evidence type="ECO:0000256" key="1">
    <source>
        <dbReference type="SAM" id="MobiDB-lite"/>
    </source>
</evidence>
<feature type="compositionally biased region" description="Polar residues" evidence="1">
    <location>
        <begin position="1"/>
        <end position="11"/>
    </location>
</feature>
<name>H1KGA0_METEX</name>
<dbReference type="EMBL" id="AGJK01000031">
    <property type="protein sequence ID" value="EHP93441.1"/>
    <property type="molecule type" value="Genomic_DNA"/>
</dbReference>
<evidence type="ECO:0000313" key="3">
    <source>
        <dbReference type="Proteomes" id="UP000004382"/>
    </source>
</evidence>